<gene>
    <name evidence="2" type="ORF">SAMN05216243_2604</name>
</gene>
<dbReference type="EMBL" id="FNFL01000004">
    <property type="protein sequence ID" value="SDK28343.1"/>
    <property type="molecule type" value="Genomic_DNA"/>
</dbReference>
<dbReference type="Proteomes" id="UP000198694">
    <property type="component" value="Unassembled WGS sequence"/>
</dbReference>
<keyword evidence="1" id="KW-0472">Membrane</keyword>
<dbReference type="AlphaFoldDB" id="A0A1G9AM86"/>
<accession>A0A1G9AM86</accession>
<evidence type="ECO:0000256" key="1">
    <source>
        <dbReference type="SAM" id="Phobius"/>
    </source>
</evidence>
<keyword evidence="3" id="KW-1185">Reference proteome</keyword>
<evidence type="ECO:0000313" key="3">
    <source>
        <dbReference type="Proteomes" id="UP000198694"/>
    </source>
</evidence>
<dbReference type="STRING" id="407036.SAMN05216243_2604"/>
<organism evidence="2 3">
    <name type="scientific">Sediminibacillus albus</name>
    <dbReference type="NCBI Taxonomy" id="407036"/>
    <lineage>
        <taxon>Bacteria</taxon>
        <taxon>Bacillati</taxon>
        <taxon>Bacillota</taxon>
        <taxon>Bacilli</taxon>
        <taxon>Bacillales</taxon>
        <taxon>Bacillaceae</taxon>
        <taxon>Sediminibacillus</taxon>
    </lineage>
</organism>
<name>A0A1G9AM86_9BACI</name>
<evidence type="ECO:0000313" key="2">
    <source>
        <dbReference type="EMBL" id="SDK28343.1"/>
    </source>
</evidence>
<sequence length="40" mass="4575">MFTIVRLILIGVFSFSAICLFAYQGIEIFHSIRAHFINKG</sequence>
<feature type="transmembrane region" description="Helical" evidence="1">
    <location>
        <begin position="7"/>
        <end position="26"/>
    </location>
</feature>
<keyword evidence="1" id="KW-1133">Transmembrane helix</keyword>
<proteinExistence type="predicted"/>
<keyword evidence="1" id="KW-0812">Transmembrane</keyword>
<reference evidence="2 3" key="1">
    <citation type="submission" date="2016-10" db="EMBL/GenBank/DDBJ databases">
        <authorList>
            <person name="de Groot N.N."/>
        </authorList>
    </citation>
    <scope>NUCLEOTIDE SEQUENCE [LARGE SCALE GENOMIC DNA]</scope>
    <source>
        <strain evidence="2 3">CGMCC 1.6502</strain>
    </source>
</reference>
<protein>
    <submittedName>
        <fullName evidence="2">Uncharacterized protein</fullName>
    </submittedName>
</protein>